<dbReference type="PANTHER" id="PTHR43798:SF33">
    <property type="entry name" value="HYDROLASE, PUTATIVE (AFU_ORTHOLOGUE AFUA_2G14860)-RELATED"/>
    <property type="match status" value="1"/>
</dbReference>
<organism evidence="2 3">
    <name type="scientific">Algoriphagus aquaeductus</name>
    <dbReference type="NCBI Taxonomy" id="475299"/>
    <lineage>
        <taxon>Bacteria</taxon>
        <taxon>Pseudomonadati</taxon>
        <taxon>Bacteroidota</taxon>
        <taxon>Cytophagia</taxon>
        <taxon>Cytophagales</taxon>
        <taxon>Cyclobacteriaceae</taxon>
        <taxon>Algoriphagus</taxon>
    </lineage>
</organism>
<dbReference type="Pfam" id="PF00561">
    <property type="entry name" value="Abhydrolase_1"/>
    <property type="match status" value="1"/>
</dbReference>
<feature type="domain" description="AB hydrolase-1" evidence="1">
    <location>
        <begin position="22"/>
        <end position="136"/>
    </location>
</feature>
<dbReference type="RefSeq" id="WP_111394821.1">
    <property type="nucleotide sequence ID" value="NZ_JBJINY010000037.1"/>
</dbReference>
<dbReference type="InterPro" id="IPR000073">
    <property type="entry name" value="AB_hydrolase_1"/>
</dbReference>
<dbReference type="OrthoDB" id="975949at2"/>
<gene>
    <name evidence="2" type="ORF">CLV31_1217</name>
</gene>
<reference evidence="2 3" key="1">
    <citation type="submission" date="2018-06" db="EMBL/GenBank/DDBJ databases">
        <title>Genomic Encyclopedia of Archaeal and Bacterial Type Strains, Phase II (KMG-II): from individual species to whole genera.</title>
        <authorList>
            <person name="Goeker M."/>
        </authorList>
    </citation>
    <scope>NUCLEOTIDE SEQUENCE [LARGE SCALE GENOMIC DNA]</scope>
    <source>
        <strain evidence="2 3">T4</strain>
    </source>
</reference>
<evidence type="ECO:0000313" key="2">
    <source>
        <dbReference type="EMBL" id="PZV77135.1"/>
    </source>
</evidence>
<dbReference type="InterPro" id="IPR050266">
    <property type="entry name" value="AB_hydrolase_sf"/>
</dbReference>
<dbReference type="Proteomes" id="UP000248917">
    <property type="component" value="Unassembled WGS sequence"/>
</dbReference>
<evidence type="ECO:0000259" key="1">
    <source>
        <dbReference type="Pfam" id="PF00561"/>
    </source>
</evidence>
<keyword evidence="3" id="KW-1185">Reference proteome</keyword>
<dbReference type="EMBL" id="QKTX01000021">
    <property type="protein sequence ID" value="PZV77135.1"/>
    <property type="molecule type" value="Genomic_DNA"/>
</dbReference>
<dbReference type="GO" id="GO:0016020">
    <property type="term" value="C:membrane"/>
    <property type="evidence" value="ECO:0007669"/>
    <property type="project" value="TreeGrafter"/>
</dbReference>
<dbReference type="AlphaFoldDB" id="A0A326RK43"/>
<sequence>MDFLDHRSGKWAYQKSGQGPEIFLIFHGFGQTHQDMGAFDQIRKPGQTFLFFDMFYHGRSQWTDVGSPLDRLKWREFIRELQLKESFQEFHLIGYSMGGKFALLTYELLPKSVKSLTLLAPDGIKTGLWYSMSSYPNYFHVLFKRVVFRPNRFFGMVEGLNAVGLVEKSLVKFVKTQMETRSKRAQAYFVWKVFGGIQLQLGKIIRQSRSKPIPMTLFIGEFDKMVTAENLERFSSKIPHLRKIILPVGHGGLIEAAANFLASKKISQPIP</sequence>
<accession>A0A326RK43</accession>
<comment type="caution">
    <text evidence="2">The sequence shown here is derived from an EMBL/GenBank/DDBJ whole genome shotgun (WGS) entry which is preliminary data.</text>
</comment>
<dbReference type="PANTHER" id="PTHR43798">
    <property type="entry name" value="MONOACYLGLYCEROL LIPASE"/>
    <property type="match status" value="1"/>
</dbReference>
<name>A0A326RK43_9BACT</name>
<protein>
    <submittedName>
        <fullName evidence="2">Pimeloyl-ACP methyl ester carboxylesterase</fullName>
    </submittedName>
</protein>
<dbReference type="InterPro" id="IPR029058">
    <property type="entry name" value="AB_hydrolase_fold"/>
</dbReference>
<evidence type="ECO:0000313" key="3">
    <source>
        <dbReference type="Proteomes" id="UP000248917"/>
    </source>
</evidence>
<proteinExistence type="predicted"/>
<dbReference type="Gene3D" id="3.40.50.1820">
    <property type="entry name" value="alpha/beta hydrolase"/>
    <property type="match status" value="1"/>
</dbReference>
<dbReference type="SUPFAM" id="SSF53474">
    <property type="entry name" value="alpha/beta-Hydrolases"/>
    <property type="match status" value="1"/>
</dbReference>